<dbReference type="PANTHER" id="PTHR47567">
    <property type="entry name" value="MITOCHONDRIAL SUBSTRATE/SOLUTE CARRIER"/>
    <property type="match status" value="1"/>
</dbReference>
<keyword evidence="2" id="KW-0812">Transmembrane</keyword>
<dbReference type="VEuPathDB" id="CryptoDB:Cvel_3409"/>
<name>A0A0G4FKN0_9ALVE</name>
<organism evidence="4">
    <name type="scientific">Chromera velia CCMP2878</name>
    <dbReference type="NCBI Taxonomy" id="1169474"/>
    <lineage>
        <taxon>Eukaryota</taxon>
        <taxon>Sar</taxon>
        <taxon>Alveolata</taxon>
        <taxon>Colpodellida</taxon>
        <taxon>Chromeraceae</taxon>
        <taxon>Chromera</taxon>
    </lineage>
</organism>
<dbReference type="Pfam" id="PF00153">
    <property type="entry name" value="Mito_carr"/>
    <property type="match status" value="3"/>
</dbReference>
<evidence type="ECO:0000256" key="2">
    <source>
        <dbReference type="ARBA" id="ARBA00022692"/>
    </source>
</evidence>
<protein>
    <recommendedName>
        <fullName evidence="5">Mitochondrial carrier protein</fullName>
    </recommendedName>
</protein>
<gene>
    <name evidence="4" type="ORF">Cvel_3409</name>
</gene>
<accession>A0A0G4FKN0</accession>
<dbReference type="Gene3D" id="1.50.40.10">
    <property type="entry name" value="Mitochondrial carrier domain"/>
    <property type="match status" value="1"/>
</dbReference>
<dbReference type="InterPro" id="IPR023395">
    <property type="entry name" value="MCP_dom_sf"/>
</dbReference>
<dbReference type="GO" id="GO:0016020">
    <property type="term" value="C:membrane"/>
    <property type="evidence" value="ECO:0007669"/>
    <property type="project" value="UniProtKB-SubCell"/>
</dbReference>
<dbReference type="SUPFAM" id="SSF103506">
    <property type="entry name" value="Mitochondrial carrier"/>
    <property type="match status" value="1"/>
</dbReference>
<keyword evidence="3" id="KW-0472">Membrane</keyword>
<dbReference type="PhylomeDB" id="A0A0G4FKN0"/>
<evidence type="ECO:0008006" key="5">
    <source>
        <dbReference type="Google" id="ProtNLM"/>
    </source>
</evidence>
<dbReference type="InterPro" id="IPR018108">
    <property type="entry name" value="MCP_transmembrane"/>
</dbReference>
<reference evidence="4" key="1">
    <citation type="submission" date="2014-11" db="EMBL/GenBank/DDBJ databases">
        <authorList>
            <person name="Otto D Thomas"/>
            <person name="Naeem Raeece"/>
        </authorList>
    </citation>
    <scope>NUCLEOTIDE SEQUENCE</scope>
</reference>
<dbReference type="AlphaFoldDB" id="A0A0G4FKN0"/>
<dbReference type="PANTHER" id="PTHR47567:SF1">
    <property type="entry name" value="NAD-DEPENDENT EPIMERASE_DEHYDRATASE DOMAIN-CONTAINING PROTEIN"/>
    <property type="match status" value="1"/>
</dbReference>
<dbReference type="EMBL" id="CDMZ01000418">
    <property type="protein sequence ID" value="CEM13875.1"/>
    <property type="molecule type" value="Genomic_DNA"/>
</dbReference>
<sequence>MSSGSAQKQKPKSAYEVFQYAKGQALRGGIAGASAQVINVLSLMWLRTTMNYQYRYGGGTFNALKTLYAEGGVVRFYRGLVPALMQAPLSRFGDTAANVGVLAVLDNMEQTQNLPVALKTAAASFGAACFRICLMPIDAWKTIKQVEGGNGLSDLVHKVRTHGISKLFHGSLAAMSATWVGHYPWFFTYNTLSKELPQFDFPYGKFCRSAMIGFCSSVVSDTCSNSIRVVKTTKQTAKVPLTYAQTVSEIVSKDGIGGLFWRGLGTRILTNGLQGIVFSVGWKAIQEQLNKRAEAAEAKKAAGK</sequence>
<comment type="subcellular location">
    <subcellularLocation>
        <location evidence="1">Membrane</location>
        <topology evidence="1">Multi-pass membrane protein</topology>
    </subcellularLocation>
</comment>
<evidence type="ECO:0000313" key="4">
    <source>
        <dbReference type="EMBL" id="CEM13875.1"/>
    </source>
</evidence>
<evidence type="ECO:0000256" key="3">
    <source>
        <dbReference type="ARBA" id="ARBA00023136"/>
    </source>
</evidence>
<evidence type="ECO:0000256" key="1">
    <source>
        <dbReference type="ARBA" id="ARBA00004141"/>
    </source>
</evidence>
<proteinExistence type="predicted"/>